<dbReference type="RefSeq" id="WP_041888372.1">
    <property type="nucleotide sequence ID" value="NZ_CP010817.1"/>
</dbReference>
<evidence type="ECO:0000259" key="3">
    <source>
        <dbReference type="Pfam" id="PF16655"/>
    </source>
</evidence>
<gene>
    <name evidence="4" type="ORF">SAMN04488089_101340</name>
</gene>
<dbReference type="SUPFAM" id="SSF56300">
    <property type="entry name" value="Metallo-dependent phosphatases"/>
    <property type="match status" value="1"/>
</dbReference>
<evidence type="ECO:0000256" key="1">
    <source>
        <dbReference type="SAM" id="SignalP"/>
    </source>
</evidence>
<dbReference type="Pfam" id="PF09423">
    <property type="entry name" value="PhoD"/>
    <property type="match status" value="1"/>
</dbReference>
<feature type="chain" id="PRO_5042529606" evidence="1">
    <location>
        <begin position="25"/>
        <end position="582"/>
    </location>
</feature>
<feature type="domain" description="Phospholipase D N-terminal" evidence="3">
    <location>
        <begin position="56"/>
        <end position="142"/>
    </location>
</feature>
<dbReference type="InterPro" id="IPR018946">
    <property type="entry name" value="PhoD-like_MPP"/>
</dbReference>
<evidence type="ECO:0000313" key="5">
    <source>
        <dbReference type="Proteomes" id="UP000183496"/>
    </source>
</evidence>
<feature type="domain" description="PhoD-like phosphatase metallophosphatase" evidence="2">
    <location>
        <begin position="155"/>
        <end position="561"/>
    </location>
</feature>
<accession>A0AAJ5BCI4</accession>
<keyword evidence="5" id="KW-1185">Reference proteome</keyword>
<feature type="signal peptide" evidence="1">
    <location>
        <begin position="1"/>
        <end position="24"/>
    </location>
</feature>
<dbReference type="AlphaFoldDB" id="A0AAJ5BCI4"/>
<name>A0AAJ5BCI4_MYRPR</name>
<organism evidence="4 5">
    <name type="scientific">Myroides profundi</name>
    <dbReference type="NCBI Taxonomy" id="480520"/>
    <lineage>
        <taxon>Bacteria</taxon>
        <taxon>Pseudomonadati</taxon>
        <taxon>Bacteroidota</taxon>
        <taxon>Flavobacteriia</taxon>
        <taxon>Flavobacteriales</taxon>
        <taxon>Flavobacteriaceae</taxon>
        <taxon>Myroides</taxon>
    </lineage>
</organism>
<evidence type="ECO:0000259" key="2">
    <source>
        <dbReference type="Pfam" id="PF09423"/>
    </source>
</evidence>
<evidence type="ECO:0000313" key="4">
    <source>
        <dbReference type="EMBL" id="SEQ02319.1"/>
    </source>
</evidence>
<proteinExistence type="predicted"/>
<reference evidence="4 5" key="1">
    <citation type="submission" date="2016-10" db="EMBL/GenBank/DDBJ databases">
        <authorList>
            <person name="Varghese N."/>
            <person name="Submissions S."/>
        </authorList>
    </citation>
    <scope>NUCLEOTIDE SEQUENCE [LARGE SCALE GENOMIC DNA]</scope>
    <source>
        <strain evidence="5">DSM 19823 / KCTC 23066 / CCTCC M 208030 / D25</strain>
    </source>
</reference>
<dbReference type="PANTHER" id="PTHR43606:SF2">
    <property type="entry name" value="ALKALINE PHOSPHATASE FAMILY PROTEIN (AFU_ORTHOLOGUE AFUA_5G03860)"/>
    <property type="match status" value="1"/>
</dbReference>
<keyword evidence="1" id="KW-0732">Signal</keyword>
<dbReference type="InterPro" id="IPR038607">
    <property type="entry name" value="PhoD-like_sf"/>
</dbReference>
<dbReference type="Pfam" id="PF16655">
    <property type="entry name" value="PhoD_N"/>
    <property type="match status" value="1"/>
</dbReference>
<dbReference type="CDD" id="cd07389">
    <property type="entry name" value="MPP_PhoD"/>
    <property type="match status" value="1"/>
</dbReference>
<dbReference type="EMBL" id="FOFY01000001">
    <property type="protein sequence ID" value="SEQ02319.1"/>
    <property type="molecule type" value="Genomic_DNA"/>
</dbReference>
<dbReference type="PANTHER" id="PTHR43606">
    <property type="entry name" value="PHOSPHATASE, PUTATIVE (AFU_ORTHOLOGUE AFUA_6G08710)-RELATED"/>
    <property type="match status" value="1"/>
</dbReference>
<dbReference type="Gene3D" id="2.60.40.380">
    <property type="entry name" value="Purple acid phosphatase-like, N-terminal"/>
    <property type="match status" value="1"/>
</dbReference>
<comment type="caution">
    <text evidence="4">The sequence shown here is derived from an EMBL/GenBank/DDBJ whole genome shotgun (WGS) entry which is preliminary data.</text>
</comment>
<sequence>MDNSQFNRRKFLRTSLLASGSLFLAPIIISCSNDDSSNPNTDGVDGEFQIKNFDYGVASFDPTATSIIIWTRYANANTEIVWEIAKDLHFKDIVRQGKATVASLSDNTIAIEIQDLPSNSKFYYRFYNTAAKDTSVIGETITLPATSDQVSNVKLAIASCSNYPAGLFHVYGEMAKSDADVIIHLGDYIYEYAPGQYGTNASTLAFNRAHKPNKEIVTLEDYRERYRQYRSDANLQLAHQKKPFICVWDDHEIANDTYKDGAENHQPETEGSFETRKRAALQAYSEFIPLKTGKDARIYRSFDFGNILSLHMLDTRVIARDKQLSYGNYMTANGFDQAKFMQDYMNPNRQLLGKEQLGWLAGQMNSSGATWQVLGQQILMAKMLVPAEFLMIVNQIMAEIEAGGSASANSMLALQKAVGELVVIKTRLLQGDPTLTAQEKARVTTVLPYNLDAWDGYAVEREMLYSLCKGKKVMTLAGDTHNAWYSEMKTQTGEVVGYELATSSVSSPGMETYLGISNDPSQARQLEQVMPLLIDELDYVNLTDRGYLYIDYTTSGAKAEWRFVDTVFNTNYTVQTKKTVVI</sequence>
<protein>
    <submittedName>
        <fullName evidence="4">Alkaline phosphatase D</fullName>
    </submittedName>
</protein>
<dbReference type="InterPro" id="IPR032093">
    <property type="entry name" value="PhoD_N"/>
</dbReference>
<dbReference type="Proteomes" id="UP000183496">
    <property type="component" value="Unassembled WGS sequence"/>
</dbReference>
<dbReference type="Gene3D" id="3.60.21.70">
    <property type="entry name" value="PhoD-like phosphatase"/>
    <property type="match status" value="1"/>
</dbReference>
<dbReference type="InterPro" id="IPR052900">
    <property type="entry name" value="Phospholipid_Metab_Enz"/>
</dbReference>
<dbReference type="InterPro" id="IPR029052">
    <property type="entry name" value="Metallo-depent_PP-like"/>
</dbReference>